<dbReference type="Gene3D" id="3.40.50.720">
    <property type="entry name" value="NAD(P)-binding Rossmann-like Domain"/>
    <property type="match status" value="1"/>
</dbReference>
<keyword evidence="2 4" id="KW-0560">Oxidoreductase</keyword>
<dbReference type="Pfam" id="PF00106">
    <property type="entry name" value="adh_short"/>
    <property type="match status" value="1"/>
</dbReference>
<gene>
    <name evidence="4" type="primary">baiA2</name>
    <name evidence="4" type="ORF">Cocul_00838</name>
</gene>
<keyword evidence="5" id="KW-1185">Reference proteome</keyword>
<dbReference type="PATRIC" id="fig|1544416.3.peg.837"/>
<dbReference type="Proteomes" id="UP000050517">
    <property type="component" value="Unassembled WGS sequence"/>
</dbReference>
<dbReference type="RefSeq" id="WP_150114357.1">
    <property type="nucleotide sequence ID" value="NZ_LKST01000002.1"/>
</dbReference>
<evidence type="ECO:0000313" key="4">
    <source>
        <dbReference type="EMBL" id="KQB84042.1"/>
    </source>
</evidence>
<accession>A0A0N8VZJ1</accession>
<dbReference type="AlphaFoldDB" id="A0A0N8VZJ1"/>
<dbReference type="EMBL" id="LKST01000002">
    <property type="protein sequence ID" value="KQB84042.1"/>
    <property type="molecule type" value="Genomic_DNA"/>
</dbReference>
<evidence type="ECO:0000256" key="1">
    <source>
        <dbReference type="ARBA" id="ARBA00006484"/>
    </source>
</evidence>
<name>A0A0N8VZJ1_9CORY</name>
<comment type="similarity">
    <text evidence="1 3">Belongs to the short-chain dehydrogenases/reductases (SDR) family.</text>
</comment>
<evidence type="ECO:0000256" key="3">
    <source>
        <dbReference type="RuleBase" id="RU000363"/>
    </source>
</evidence>
<dbReference type="PROSITE" id="PS51257">
    <property type="entry name" value="PROKAR_LIPOPROTEIN"/>
    <property type="match status" value="1"/>
</dbReference>
<dbReference type="InterPro" id="IPR002347">
    <property type="entry name" value="SDR_fam"/>
</dbReference>
<dbReference type="PRINTS" id="PR00080">
    <property type="entry name" value="SDRFAMILY"/>
</dbReference>
<evidence type="ECO:0000313" key="5">
    <source>
        <dbReference type="Proteomes" id="UP000050517"/>
    </source>
</evidence>
<dbReference type="InterPro" id="IPR036291">
    <property type="entry name" value="NAD(P)-bd_dom_sf"/>
</dbReference>
<dbReference type="STRING" id="1544416.Cocul_00838"/>
<dbReference type="PANTHER" id="PTHR43391">
    <property type="entry name" value="RETINOL DEHYDROGENASE-RELATED"/>
    <property type="match status" value="1"/>
</dbReference>
<protein>
    <submittedName>
        <fullName evidence="4">Bile acid 7-dehydroxylase 2</fullName>
        <ecNumber evidence="4">1.17.98.1</ecNumber>
    </submittedName>
</protein>
<comment type="caution">
    <text evidence="4">The sequence shown here is derived from an EMBL/GenBank/DDBJ whole genome shotgun (WGS) entry which is preliminary data.</text>
</comment>
<dbReference type="EC" id="1.17.98.1" evidence="4"/>
<dbReference type="SUPFAM" id="SSF51735">
    <property type="entry name" value="NAD(P)-binding Rossmann-fold domains"/>
    <property type="match status" value="1"/>
</dbReference>
<evidence type="ECO:0000256" key="2">
    <source>
        <dbReference type="ARBA" id="ARBA00023002"/>
    </source>
</evidence>
<dbReference type="PRINTS" id="PR00081">
    <property type="entry name" value="GDHRDH"/>
</dbReference>
<reference evidence="4 5" key="1">
    <citation type="submission" date="2015-10" db="EMBL/GenBank/DDBJ databases">
        <title>Corynebacteirum lowii and Corynebacterium oculi species nova, derived from human clinical disease and and emended description of Corynebacterium mastiditis.</title>
        <authorList>
            <person name="Bernard K."/>
            <person name="Pacheco A.L."/>
            <person name="Mcdougall C."/>
            <person name="Burtx T."/>
            <person name="Weibe D."/>
            <person name="Tyler S."/>
            <person name="Olson A.B."/>
            <person name="Cnockaert M."/>
            <person name="Eguchi H."/>
            <person name="Kuwahara T."/>
            <person name="Nakayama-Imaohji H."/>
            <person name="Boudewijins M."/>
            <person name="Van Hoecke F."/>
            <person name="Bernier A.-M."/>
            <person name="Vandamme P."/>
        </authorList>
    </citation>
    <scope>NUCLEOTIDE SEQUENCE [LARGE SCALE GENOMIC DNA]</scope>
    <source>
        <strain evidence="4 5">NML 130210</strain>
    </source>
</reference>
<dbReference type="GO" id="GO:0016491">
    <property type="term" value="F:oxidoreductase activity"/>
    <property type="evidence" value="ECO:0007669"/>
    <property type="project" value="UniProtKB-KW"/>
</dbReference>
<sequence length="256" mass="28080">MRKSIFISGGASGIGCQVALRFHREGWIVGVYDRDERALAALNEEYPGIVTGPLDVTDAQQWEEALADFASHTGGRLDVLDNNAGIIGDGDIVDQSPEVIAAQNNVNCTGAVLGARAAHRYLKGTKGSHLVNMGSASAIYGQPHIIPYSASKFYVTGLSEALDLEWRRDGIRVVCLMPLWVKTKLADVEAASTKRLGVRITPEQVAEAVWKAVHPRNILERQRRFYSVSTTDLVFRYLRRIVPQPVVRLVNMLVAG</sequence>
<dbReference type="OrthoDB" id="658698at2"/>
<dbReference type="PANTHER" id="PTHR43391:SF82">
    <property type="entry name" value="OXIDOREDUCTASE SADH-RELATED"/>
    <property type="match status" value="1"/>
</dbReference>
<organism evidence="4 5">
    <name type="scientific">Corynebacterium oculi</name>
    <dbReference type="NCBI Taxonomy" id="1544416"/>
    <lineage>
        <taxon>Bacteria</taxon>
        <taxon>Bacillati</taxon>
        <taxon>Actinomycetota</taxon>
        <taxon>Actinomycetes</taxon>
        <taxon>Mycobacteriales</taxon>
        <taxon>Corynebacteriaceae</taxon>
        <taxon>Corynebacterium</taxon>
    </lineage>
</organism>
<dbReference type="NCBIfam" id="NF006123">
    <property type="entry name" value="PRK08267.1"/>
    <property type="match status" value="1"/>
</dbReference>
<proteinExistence type="inferred from homology"/>